<proteinExistence type="predicted"/>
<protein>
    <submittedName>
        <fullName evidence="1">Uncharacterized protein</fullName>
    </submittedName>
</protein>
<reference evidence="1" key="1">
    <citation type="journal article" date="2021" name="Microorganisms">
        <title>Phylogenomic Reconstruction and Metabolic Potential of the Genus Aminobacter.</title>
        <authorList>
            <person name="Artuso I."/>
            <person name="Turrini P."/>
            <person name="Pirolo M."/>
            <person name="Lugli G.A."/>
            <person name="Ventura M."/>
            <person name="Visca P."/>
        </authorList>
    </citation>
    <scope>NUCLEOTIDE SEQUENCE</scope>
    <source>
        <strain evidence="1">LMG 26462</strain>
    </source>
</reference>
<reference evidence="1" key="2">
    <citation type="submission" date="2021-03" db="EMBL/GenBank/DDBJ databases">
        <authorList>
            <person name="Artuso I."/>
            <person name="Turrini P."/>
            <person name="Pirolo M."/>
            <person name="Lugli G.A."/>
            <person name="Ventura M."/>
            <person name="Visca P."/>
        </authorList>
    </citation>
    <scope>NUCLEOTIDE SEQUENCE</scope>
    <source>
        <strain evidence="1">LMG 26462</strain>
    </source>
</reference>
<dbReference type="AlphaFoldDB" id="A0A9X1D5I5"/>
<name>A0A9X1D5I5_9HYPH</name>
<dbReference type="RefSeq" id="WP_214391789.1">
    <property type="nucleotide sequence ID" value="NZ_JAFLWW010000005.1"/>
</dbReference>
<evidence type="ECO:0000313" key="2">
    <source>
        <dbReference type="Proteomes" id="UP001138921"/>
    </source>
</evidence>
<dbReference type="Proteomes" id="UP001138921">
    <property type="component" value="Unassembled WGS sequence"/>
</dbReference>
<dbReference type="EMBL" id="JAFLWW010000005">
    <property type="protein sequence ID" value="MBT1157890.1"/>
    <property type="molecule type" value="Genomic_DNA"/>
</dbReference>
<accession>A0A9X1D5I5</accession>
<gene>
    <name evidence="1" type="ORF">J1C56_20040</name>
</gene>
<comment type="caution">
    <text evidence="1">The sequence shown here is derived from an EMBL/GenBank/DDBJ whole genome shotgun (WGS) entry which is preliminary data.</text>
</comment>
<evidence type="ECO:0000313" key="1">
    <source>
        <dbReference type="EMBL" id="MBT1157890.1"/>
    </source>
</evidence>
<sequence>MQKHVVATNATVAFIAGDHAGMPGGHAAIISAMPRFSAELIQPPLI</sequence>
<keyword evidence="2" id="KW-1185">Reference proteome</keyword>
<organism evidence="1 2">
    <name type="scientific">Aminobacter anthyllidis</name>
    <dbReference type="NCBI Taxonomy" id="1035067"/>
    <lineage>
        <taxon>Bacteria</taxon>
        <taxon>Pseudomonadati</taxon>
        <taxon>Pseudomonadota</taxon>
        <taxon>Alphaproteobacteria</taxon>
        <taxon>Hyphomicrobiales</taxon>
        <taxon>Phyllobacteriaceae</taxon>
        <taxon>Aminobacter</taxon>
    </lineage>
</organism>